<dbReference type="RefSeq" id="WP_110359624.1">
    <property type="nucleotide sequence ID" value="NZ_QFLI01000002.1"/>
</dbReference>
<name>A0A2V4A3R7_9BACT</name>
<keyword evidence="2" id="KW-1185">Reference proteome</keyword>
<dbReference type="Proteomes" id="UP000248079">
    <property type="component" value="Unassembled WGS sequence"/>
</dbReference>
<dbReference type="AlphaFoldDB" id="A0A2V4A3R7"/>
<dbReference type="OrthoDB" id="9837685at2"/>
<accession>A0A2V4A3R7</accession>
<proteinExistence type="predicted"/>
<organism evidence="1 2">
    <name type="scientific">Marinifilum breve</name>
    <dbReference type="NCBI Taxonomy" id="2184082"/>
    <lineage>
        <taxon>Bacteria</taxon>
        <taxon>Pseudomonadati</taxon>
        <taxon>Bacteroidota</taxon>
        <taxon>Bacteroidia</taxon>
        <taxon>Marinilabiliales</taxon>
        <taxon>Marinifilaceae</taxon>
    </lineage>
</organism>
<dbReference type="EMBL" id="QFLI01000002">
    <property type="protein sequence ID" value="PXY01990.1"/>
    <property type="molecule type" value="Genomic_DNA"/>
</dbReference>
<reference evidence="1 2" key="1">
    <citation type="submission" date="2018-05" db="EMBL/GenBank/DDBJ databases">
        <title>Marinifilum breve JC075T sp. nov., a marine bacterium isolated from Yongle Blue Hole in the South China Sea.</title>
        <authorList>
            <person name="Fu T."/>
        </authorList>
    </citation>
    <scope>NUCLEOTIDE SEQUENCE [LARGE SCALE GENOMIC DNA]</scope>
    <source>
        <strain evidence="1 2">JC075</strain>
    </source>
</reference>
<evidence type="ECO:0008006" key="3">
    <source>
        <dbReference type="Google" id="ProtNLM"/>
    </source>
</evidence>
<comment type="caution">
    <text evidence="1">The sequence shown here is derived from an EMBL/GenBank/DDBJ whole genome shotgun (WGS) entry which is preliminary data.</text>
</comment>
<gene>
    <name evidence="1" type="ORF">DF185_04900</name>
</gene>
<evidence type="ECO:0000313" key="1">
    <source>
        <dbReference type="EMBL" id="PXY01990.1"/>
    </source>
</evidence>
<protein>
    <recommendedName>
        <fullName evidence="3">Nuclear transport factor 2 family protein</fullName>
    </recommendedName>
</protein>
<sequence>MNHEQLESFVHNWFSDLDQLKASEVFLERLDENFEFNIYGTKLFGHKGFLSIYSGMQKKSDITAHHIASNIVSKQVADQLYQINFDIALEHHIANKIVSRSESVEKWLVKLENDRLIIMAYAII</sequence>
<evidence type="ECO:0000313" key="2">
    <source>
        <dbReference type="Proteomes" id="UP000248079"/>
    </source>
</evidence>